<keyword evidence="1" id="KW-0732">Signal</keyword>
<dbReference type="InterPro" id="IPR009003">
    <property type="entry name" value="Peptidase_S1_PA"/>
</dbReference>
<dbReference type="SUPFAM" id="SSF50494">
    <property type="entry name" value="Trypsin-like serine proteases"/>
    <property type="match status" value="1"/>
</dbReference>
<dbReference type="AlphaFoldDB" id="A0A7W9BEP0"/>
<dbReference type="RefSeq" id="WP_246348602.1">
    <property type="nucleotide sequence ID" value="NZ_JACIJK010000007.1"/>
</dbReference>
<feature type="signal peptide" evidence="1">
    <location>
        <begin position="1"/>
        <end position="23"/>
    </location>
</feature>
<evidence type="ECO:0000313" key="2">
    <source>
        <dbReference type="EMBL" id="MBB5715827.1"/>
    </source>
</evidence>
<dbReference type="Proteomes" id="UP000546200">
    <property type="component" value="Unassembled WGS sequence"/>
</dbReference>
<name>A0A7W9BEP0_9SPHN</name>
<proteinExistence type="predicted"/>
<organism evidence="2 3">
    <name type="scientific">Sphingomonas aerophila</name>
    <dbReference type="NCBI Taxonomy" id="1344948"/>
    <lineage>
        <taxon>Bacteria</taxon>
        <taxon>Pseudomonadati</taxon>
        <taxon>Pseudomonadota</taxon>
        <taxon>Alphaproteobacteria</taxon>
        <taxon>Sphingomonadales</taxon>
        <taxon>Sphingomonadaceae</taxon>
        <taxon>Sphingomonas</taxon>
    </lineage>
</organism>
<keyword evidence="3" id="KW-1185">Reference proteome</keyword>
<accession>A0A7W9BEP0</accession>
<comment type="caution">
    <text evidence="2">The sequence shown here is derived from an EMBL/GenBank/DDBJ whole genome shotgun (WGS) entry which is preliminary data.</text>
</comment>
<protein>
    <submittedName>
        <fullName evidence="2">Uncharacterized protein</fullName>
    </submittedName>
</protein>
<reference evidence="2 3" key="1">
    <citation type="submission" date="2020-08" db="EMBL/GenBank/DDBJ databases">
        <title>Genomic Encyclopedia of Type Strains, Phase IV (KMG-IV): sequencing the most valuable type-strain genomes for metagenomic binning, comparative biology and taxonomic classification.</title>
        <authorList>
            <person name="Goeker M."/>
        </authorList>
    </citation>
    <scope>NUCLEOTIDE SEQUENCE [LARGE SCALE GENOMIC DNA]</scope>
    <source>
        <strain evidence="2 3">DSM 100044</strain>
    </source>
</reference>
<dbReference type="Gene3D" id="2.40.10.10">
    <property type="entry name" value="Trypsin-like serine proteases"/>
    <property type="match status" value="2"/>
</dbReference>
<gene>
    <name evidence="2" type="ORF">FHS94_002682</name>
</gene>
<sequence length="439" mass="45629">MVSAWKRALPLLAAIWTTMGAPAARAQAGVTDEPPSALAPTGMVHEQSRAEALAQDASAVAALLGIDVPEAKRRLVLQEASVSVTEALAQRWQDRLAGMAFEQEPDFHLLVVVTGPQPVADEEIRIGNLVLPVRYRSGALATRTAMLAALTDRREAMLAALGRPAGLGLDQRRGMLVAVVPGALARDPVVRERVGAVAGVPVLLRASDDADADMSDAAPGSAVEGGARVTGLNPVDGHRYACTTGFAVTDGTREGVVTAAHCPDSLSYLDTADRTAVPLTMVGQWGWGYQDVQVHTAPVTFRPLFFSDTGKTVARPVTAARTRAATRAGELVCHRGERTGYSCAAVELTDFAPAGDLCGGACLPTWVTVGAPTCKGGDSGAPVFAGTTAFGIVKGGTYRPDGSCSFYFYMSVDYLPAGWTLLRAGGGGGEGVGELLSEK</sequence>
<evidence type="ECO:0000256" key="1">
    <source>
        <dbReference type="SAM" id="SignalP"/>
    </source>
</evidence>
<dbReference type="InterPro" id="IPR043504">
    <property type="entry name" value="Peptidase_S1_PA_chymotrypsin"/>
</dbReference>
<evidence type="ECO:0000313" key="3">
    <source>
        <dbReference type="Proteomes" id="UP000546200"/>
    </source>
</evidence>
<dbReference type="EMBL" id="JACIJK010000007">
    <property type="protein sequence ID" value="MBB5715827.1"/>
    <property type="molecule type" value="Genomic_DNA"/>
</dbReference>
<feature type="chain" id="PRO_5030663975" evidence="1">
    <location>
        <begin position="24"/>
        <end position="439"/>
    </location>
</feature>